<evidence type="ECO:0000256" key="1">
    <source>
        <dbReference type="ARBA" id="ARBA00001163"/>
    </source>
</evidence>
<dbReference type="Gene3D" id="1.10.3330.10">
    <property type="entry name" value="Oxo-4-hydroxy-4-carboxy-5-ureidoimidazoline decarboxylase"/>
    <property type="match status" value="1"/>
</dbReference>
<organism evidence="9">
    <name type="scientific">Chromera velia CCMP2878</name>
    <dbReference type="NCBI Taxonomy" id="1169474"/>
    <lineage>
        <taxon>Eukaryota</taxon>
        <taxon>Sar</taxon>
        <taxon>Alveolata</taxon>
        <taxon>Colpodellida</taxon>
        <taxon>Chromeraceae</taxon>
        <taxon>Chromera</taxon>
    </lineage>
</organism>
<evidence type="ECO:0000256" key="5">
    <source>
        <dbReference type="ARBA" id="ARBA00022793"/>
    </source>
</evidence>
<gene>
    <name evidence="9" type="ORF">Cvel_2967</name>
</gene>
<dbReference type="GO" id="GO:0051997">
    <property type="term" value="F:2-oxo-4-hydroxy-4-carboxy-5-ureidoimidazoline decarboxylase activity"/>
    <property type="evidence" value="ECO:0007669"/>
    <property type="project" value="UniProtKB-EC"/>
</dbReference>
<dbReference type="InterPro" id="IPR018020">
    <property type="entry name" value="OHCU_decarboxylase"/>
</dbReference>
<keyword evidence="7" id="KW-0732">Signal</keyword>
<evidence type="ECO:0000259" key="8">
    <source>
        <dbReference type="Pfam" id="PF09349"/>
    </source>
</evidence>
<evidence type="ECO:0000256" key="7">
    <source>
        <dbReference type="SAM" id="SignalP"/>
    </source>
</evidence>
<dbReference type="GO" id="GO:0005777">
    <property type="term" value="C:peroxisome"/>
    <property type="evidence" value="ECO:0007669"/>
    <property type="project" value="TreeGrafter"/>
</dbReference>
<sequence length="154" mass="17126">MYVCMCVCVSSFSCISVLSLSLSICWEWAVSEEEDLLEAFEGHPRIGDVETLRQKFAATADLCASEQQGSVGASEETLLELKRLNDVYFDANGFIFIVCATGKSAQEMLDILKGRVGTDRQEELRVAAGEQSKITKIRLRKLFSELQSEKAARM</sequence>
<dbReference type="GO" id="GO:0019628">
    <property type="term" value="P:urate catabolic process"/>
    <property type="evidence" value="ECO:0007669"/>
    <property type="project" value="TreeGrafter"/>
</dbReference>
<dbReference type="SUPFAM" id="SSF158694">
    <property type="entry name" value="UraD-Like"/>
    <property type="match status" value="1"/>
</dbReference>
<dbReference type="EC" id="4.1.1.97" evidence="3"/>
<keyword evidence="4" id="KW-0659">Purine metabolism</keyword>
<comment type="catalytic activity">
    <reaction evidence="1">
        <text>5-hydroxy-2-oxo-4-ureido-2,5-dihydro-1H-imidazole-5-carboxylate + H(+) = (S)-allantoin + CO2</text>
        <dbReference type="Rhea" id="RHEA:26301"/>
        <dbReference type="ChEBI" id="CHEBI:15378"/>
        <dbReference type="ChEBI" id="CHEBI:15678"/>
        <dbReference type="ChEBI" id="CHEBI:16526"/>
        <dbReference type="ChEBI" id="CHEBI:58639"/>
        <dbReference type="EC" id="4.1.1.97"/>
    </reaction>
</comment>
<evidence type="ECO:0000256" key="3">
    <source>
        <dbReference type="ARBA" id="ARBA00012257"/>
    </source>
</evidence>
<proteinExistence type="predicted"/>
<keyword evidence="5" id="KW-0210">Decarboxylase</keyword>
<evidence type="ECO:0000313" key="9">
    <source>
        <dbReference type="EMBL" id="CEM08976.1"/>
    </source>
</evidence>
<accession>A0A0G4F8T0</accession>
<feature type="signal peptide" evidence="7">
    <location>
        <begin position="1"/>
        <end position="19"/>
    </location>
</feature>
<name>A0A0G4F8T0_9ALVE</name>
<evidence type="ECO:0000256" key="2">
    <source>
        <dbReference type="ARBA" id="ARBA00004754"/>
    </source>
</evidence>
<dbReference type="EMBL" id="CDMZ01000198">
    <property type="protein sequence ID" value="CEM08976.1"/>
    <property type="molecule type" value="Genomic_DNA"/>
</dbReference>
<dbReference type="GO" id="GO:0006144">
    <property type="term" value="P:purine nucleobase metabolic process"/>
    <property type="evidence" value="ECO:0007669"/>
    <property type="project" value="UniProtKB-KW"/>
</dbReference>
<comment type="pathway">
    <text evidence="2">Purine metabolism; urate degradation; (S)-allantoin from urate: step 3/3.</text>
</comment>
<protein>
    <recommendedName>
        <fullName evidence="3">2-oxo-4-hydroxy-4-carboxy-5-ureidoimidazoline decarboxylase</fullName>
        <ecNumber evidence="3">4.1.1.97</ecNumber>
    </recommendedName>
</protein>
<dbReference type="AlphaFoldDB" id="A0A0G4F8T0"/>
<reference evidence="9" key="1">
    <citation type="submission" date="2014-11" db="EMBL/GenBank/DDBJ databases">
        <authorList>
            <person name="Otto D Thomas"/>
            <person name="Naeem Raeece"/>
        </authorList>
    </citation>
    <scope>NUCLEOTIDE SEQUENCE</scope>
</reference>
<dbReference type="PANTHER" id="PTHR43466">
    <property type="entry name" value="2-OXO-4-HYDROXY-4-CARBOXY-5-UREIDOIMIDAZOLINE DECARBOXYLASE-RELATED"/>
    <property type="match status" value="1"/>
</dbReference>
<evidence type="ECO:0000256" key="4">
    <source>
        <dbReference type="ARBA" id="ARBA00022631"/>
    </source>
</evidence>
<dbReference type="Pfam" id="PF09349">
    <property type="entry name" value="OHCU_decarbox"/>
    <property type="match status" value="1"/>
</dbReference>
<dbReference type="PANTHER" id="PTHR43466:SF1">
    <property type="entry name" value="2-OXO-4-HYDROXY-4-CARBOXY-5-UREIDOIMIDAZOLINE DECARBOXYLASE-RELATED"/>
    <property type="match status" value="1"/>
</dbReference>
<evidence type="ECO:0000256" key="6">
    <source>
        <dbReference type="ARBA" id="ARBA00023239"/>
    </source>
</evidence>
<feature type="domain" description="Oxo-4-hydroxy-4-carboxy-5-ureidoimidazoline decarboxylase" evidence="8">
    <location>
        <begin position="24"/>
        <end position="140"/>
    </location>
</feature>
<keyword evidence="6" id="KW-0456">Lyase</keyword>
<dbReference type="VEuPathDB" id="CryptoDB:Cvel_2967"/>
<feature type="chain" id="PRO_5005188249" description="2-oxo-4-hydroxy-4-carboxy-5-ureidoimidazoline decarboxylase" evidence="7">
    <location>
        <begin position="20"/>
        <end position="154"/>
    </location>
</feature>
<dbReference type="InterPro" id="IPR036778">
    <property type="entry name" value="OHCU_decarboxylase_sf"/>
</dbReference>